<dbReference type="Gene3D" id="3.30.70.330">
    <property type="match status" value="1"/>
</dbReference>
<dbReference type="PRINTS" id="PR01848">
    <property type="entry name" value="U2AUXFACTOR"/>
</dbReference>
<feature type="coiled-coil region" evidence="8">
    <location>
        <begin position="339"/>
        <end position="376"/>
    </location>
</feature>
<protein>
    <submittedName>
        <fullName evidence="12">U2 small nuclear ribonucleoprotein auxiliary factor 35 kDa subunit-related protein 1</fullName>
    </submittedName>
</protein>
<evidence type="ECO:0000256" key="2">
    <source>
        <dbReference type="ARBA" id="ARBA00022737"/>
    </source>
</evidence>
<evidence type="ECO:0000256" key="8">
    <source>
        <dbReference type="SAM" id="Coils"/>
    </source>
</evidence>
<feature type="domain" description="RRM" evidence="10">
    <location>
        <begin position="462"/>
        <end position="541"/>
    </location>
</feature>
<evidence type="ECO:0000313" key="13">
    <source>
        <dbReference type="Proteomes" id="UP000053268"/>
    </source>
</evidence>
<dbReference type="PROSITE" id="PS50102">
    <property type="entry name" value="RRM"/>
    <property type="match status" value="1"/>
</dbReference>
<dbReference type="AlphaFoldDB" id="A0A194PKN7"/>
<dbReference type="GO" id="GO:0089701">
    <property type="term" value="C:U2AF complex"/>
    <property type="evidence" value="ECO:0007669"/>
    <property type="project" value="InterPro"/>
</dbReference>
<evidence type="ECO:0000256" key="7">
    <source>
        <dbReference type="PROSITE-ProRule" id="PRU00723"/>
    </source>
</evidence>
<feature type="domain" description="C3H1-type" evidence="11">
    <location>
        <begin position="543"/>
        <end position="570"/>
    </location>
</feature>
<keyword evidence="1 7" id="KW-0479">Metal-binding</keyword>
<evidence type="ECO:0000256" key="1">
    <source>
        <dbReference type="ARBA" id="ARBA00022723"/>
    </source>
</evidence>
<dbReference type="GO" id="GO:1990904">
    <property type="term" value="C:ribonucleoprotein complex"/>
    <property type="evidence" value="ECO:0007669"/>
    <property type="project" value="UniProtKB-KW"/>
</dbReference>
<dbReference type="Pfam" id="PF00642">
    <property type="entry name" value="zf-CCCH"/>
    <property type="match status" value="1"/>
</dbReference>
<dbReference type="SMART" id="SM00360">
    <property type="entry name" value="RRM"/>
    <property type="match status" value="1"/>
</dbReference>
<dbReference type="InterPro" id="IPR000571">
    <property type="entry name" value="Znf_CCCH"/>
</dbReference>
<accession>A0A194PKN7</accession>
<dbReference type="InterPro" id="IPR000504">
    <property type="entry name" value="RRM_dom"/>
</dbReference>
<feature type="zinc finger region" description="C3H1-type" evidence="7">
    <location>
        <begin position="543"/>
        <end position="570"/>
    </location>
</feature>
<feature type="domain" description="C3H1-type" evidence="11">
    <location>
        <begin position="403"/>
        <end position="431"/>
    </location>
</feature>
<dbReference type="Pfam" id="PF00076">
    <property type="entry name" value="RRM_1"/>
    <property type="match status" value="1"/>
</dbReference>
<dbReference type="PANTHER" id="PTHR12620">
    <property type="entry name" value="U2 SNRNP AUXILIARY FACTOR, SMALL SUBUNIT"/>
    <property type="match status" value="1"/>
</dbReference>
<dbReference type="InterPro" id="IPR003954">
    <property type="entry name" value="RRM_euk-type"/>
</dbReference>
<feature type="compositionally biased region" description="Basic and acidic residues" evidence="9">
    <location>
        <begin position="616"/>
        <end position="635"/>
    </location>
</feature>
<evidence type="ECO:0000256" key="9">
    <source>
        <dbReference type="SAM" id="MobiDB-lite"/>
    </source>
</evidence>
<reference evidence="12 13" key="1">
    <citation type="journal article" date="2015" name="Nat. Commun.">
        <title>Outbred genome sequencing and CRISPR/Cas9 gene editing in butterflies.</title>
        <authorList>
            <person name="Li X."/>
            <person name="Fan D."/>
            <person name="Zhang W."/>
            <person name="Liu G."/>
            <person name="Zhang L."/>
            <person name="Zhao L."/>
            <person name="Fang X."/>
            <person name="Chen L."/>
            <person name="Dong Y."/>
            <person name="Chen Y."/>
            <person name="Ding Y."/>
            <person name="Zhao R."/>
            <person name="Feng M."/>
            <person name="Zhu Y."/>
            <person name="Feng Y."/>
            <person name="Jiang X."/>
            <person name="Zhu D."/>
            <person name="Xiang H."/>
            <person name="Feng X."/>
            <person name="Li S."/>
            <person name="Wang J."/>
            <person name="Zhang G."/>
            <person name="Kronforst M.R."/>
            <person name="Wang W."/>
        </authorList>
    </citation>
    <scope>NUCLEOTIDE SEQUENCE [LARGE SCALE GENOMIC DNA]</scope>
    <source>
        <strain evidence="12">Ya'a_city_454_Px</strain>
        <tissue evidence="12">Whole body</tissue>
    </source>
</reference>
<dbReference type="GO" id="GO:0000398">
    <property type="term" value="P:mRNA splicing, via spliceosome"/>
    <property type="evidence" value="ECO:0007669"/>
    <property type="project" value="InterPro"/>
</dbReference>
<evidence type="ECO:0000256" key="4">
    <source>
        <dbReference type="ARBA" id="ARBA00022833"/>
    </source>
</evidence>
<sequence>MQSYYSFHIENPGFDNIGHVIATADLNDKHDRSAPSHFHWKILKCRMLIFSNSSILACPDKKEIKQVHIIISTMNDDYDRLTSLFMKFSLIQQGAIRQVTPEMFLMCFRYTMTARIAPTWNTIGYNYLINNRNFLSTTGHQDGIKYQISFNDSSTVLELKPIKMILIRSDSDYKPGDCVRVLPSLSKAIIQDFCKSLPESGSFKSYQDLRRHWKNIHGYRIPEEEGSYYMVRFWRGEPLTYPKLCLTQNFPIITPLPKSAEGPLQLNISFECSDPQEILTPEECKCWLENQEAMYILEMERIEISNKEENDKWEMAEKITIEKWRKLQEKNEQLRLKHLQEIAKRKLEWEMEKKRREEEAERLKEIEEENKRKQTIFMEKLEQFLKGDSEDPPEELLISRESRPNTNLCPFFLKTACCRFGDECSRNHQYPGISNVLLATNFYSHFGLENSNFNEYDTDLMLEYDDKDTYKHFEEFFNDVLPEFEKYGKIVQLKVCNNYEKHLRGNTYVEFRDLRSAVAAYQGLHSRWYGGRQLSLQFCKIKSWDNAICGLHPQRRCPKGRGCNYLHVFRNPKDLFSGYNGHHNRQRRTPPRSWRWSESPERDPSPKRRRSRSRNSRHDNEDRSSRHHNEKDRDTPRKRKSRSDTNDR</sequence>
<proteinExistence type="predicted"/>
<dbReference type="Proteomes" id="UP000053268">
    <property type="component" value="Unassembled WGS sequence"/>
</dbReference>
<evidence type="ECO:0000259" key="10">
    <source>
        <dbReference type="PROSITE" id="PS50102"/>
    </source>
</evidence>
<evidence type="ECO:0000256" key="6">
    <source>
        <dbReference type="PROSITE-ProRule" id="PRU00176"/>
    </source>
</evidence>
<keyword evidence="4 7" id="KW-0862">Zinc</keyword>
<dbReference type="PROSITE" id="PS50103">
    <property type="entry name" value="ZF_C3H1"/>
    <property type="match status" value="2"/>
</dbReference>
<dbReference type="InterPro" id="IPR012677">
    <property type="entry name" value="Nucleotide-bd_a/b_plait_sf"/>
</dbReference>
<feature type="region of interest" description="Disordered" evidence="9">
    <location>
        <begin position="576"/>
        <end position="648"/>
    </location>
</feature>
<evidence type="ECO:0000259" key="11">
    <source>
        <dbReference type="PROSITE" id="PS50103"/>
    </source>
</evidence>
<dbReference type="EMBL" id="KQ459601">
    <property type="protein sequence ID" value="KPI93892.1"/>
    <property type="molecule type" value="Genomic_DNA"/>
</dbReference>
<dbReference type="InterPro" id="IPR035979">
    <property type="entry name" value="RBD_domain_sf"/>
</dbReference>
<feature type="zinc finger region" description="C3H1-type" evidence="7">
    <location>
        <begin position="403"/>
        <end position="431"/>
    </location>
</feature>
<keyword evidence="12" id="KW-0687">Ribonucleoprotein</keyword>
<keyword evidence="3 7" id="KW-0863">Zinc-finger</keyword>
<dbReference type="STRING" id="66420.A0A194PKN7"/>
<dbReference type="GO" id="GO:0008270">
    <property type="term" value="F:zinc ion binding"/>
    <property type="evidence" value="ECO:0007669"/>
    <property type="project" value="UniProtKB-KW"/>
</dbReference>
<organism evidence="12 13">
    <name type="scientific">Papilio xuthus</name>
    <name type="common">Asian swallowtail butterfly</name>
    <dbReference type="NCBI Taxonomy" id="66420"/>
    <lineage>
        <taxon>Eukaryota</taxon>
        <taxon>Metazoa</taxon>
        <taxon>Ecdysozoa</taxon>
        <taxon>Arthropoda</taxon>
        <taxon>Hexapoda</taxon>
        <taxon>Insecta</taxon>
        <taxon>Pterygota</taxon>
        <taxon>Neoptera</taxon>
        <taxon>Endopterygota</taxon>
        <taxon>Lepidoptera</taxon>
        <taxon>Glossata</taxon>
        <taxon>Ditrysia</taxon>
        <taxon>Papilionoidea</taxon>
        <taxon>Papilionidae</taxon>
        <taxon>Papilioninae</taxon>
        <taxon>Papilio</taxon>
    </lineage>
</organism>
<keyword evidence="5 6" id="KW-0694">RNA-binding</keyword>
<dbReference type="Pfam" id="PF15813">
    <property type="entry name" value="DUF4708"/>
    <property type="match status" value="2"/>
</dbReference>
<dbReference type="GO" id="GO:0003723">
    <property type="term" value="F:RNA binding"/>
    <property type="evidence" value="ECO:0007669"/>
    <property type="project" value="UniProtKB-UniRule"/>
</dbReference>
<dbReference type="InterPro" id="IPR031643">
    <property type="entry name" value="DUF4708"/>
</dbReference>
<keyword evidence="2" id="KW-0677">Repeat</keyword>
<dbReference type="SMART" id="SM00361">
    <property type="entry name" value="RRM_1"/>
    <property type="match status" value="1"/>
</dbReference>
<dbReference type="SUPFAM" id="SSF54928">
    <property type="entry name" value="RNA-binding domain, RBD"/>
    <property type="match status" value="1"/>
</dbReference>
<keyword evidence="8" id="KW-0175">Coiled coil</keyword>
<dbReference type="SMART" id="SM00356">
    <property type="entry name" value="ZnF_C3H1"/>
    <property type="match status" value="2"/>
</dbReference>
<name>A0A194PKN7_PAPXU</name>
<evidence type="ECO:0000313" key="12">
    <source>
        <dbReference type="EMBL" id="KPI93892.1"/>
    </source>
</evidence>
<dbReference type="InterPro" id="IPR009145">
    <property type="entry name" value="U2AF_small"/>
</dbReference>
<evidence type="ECO:0000256" key="3">
    <source>
        <dbReference type="ARBA" id="ARBA00022771"/>
    </source>
</evidence>
<evidence type="ECO:0000256" key="5">
    <source>
        <dbReference type="ARBA" id="ARBA00022884"/>
    </source>
</evidence>
<keyword evidence="13" id="KW-1185">Reference proteome</keyword>
<gene>
    <name evidence="12" type="ORF">RR46_13057</name>
</gene>